<dbReference type="InterPro" id="IPR000847">
    <property type="entry name" value="LysR_HTH_N"/>
</dbReference>
<dbReference type="PROSITE" id="PS50931">
    <property type="entry name" value="HTH_LYSR"/>
    <property type="match status" value="1"/>
</dbReference>
<dbReference type="PANTHER" id="PTHR30537:SF72">
    <property type="entry name" value="LYSR FAMILY TRANSCRIPTIONAL REGULATOR"/>
    <property type="match status" value="1"/>
</dbReference>
<proteinExistence type="inferred from homology"/>
<keyword evidence="2" id="KW-0805">Transcription regulation</keyword>
<dbReference type="InterPro" id="IPR036390">
    <property type="entry name" value="WH_DNA-bd_sf"/>
</dbReference>
<organism evidence="6 7">
    <name type="scientific">Mesorhizobium retamae</name>
    <dbReference type="NCBI Taxonomy" id="2912854"/>
    <lineage>
        <taxon>Bacteria</taxon>
        <taxon>Pseudomonadati</taxon>
        <taxon>Pseudomonadota</taxon>
        <taxon>Alphaproteobacteria</taxon>
        <taxon>Hyphomicrobiales</taxon>
        <taxon>Phyllobacteriaceae</taxon>
        <taxon>Mesorhizobium</taxon>
    </lineage>
</organism>
<name>A0ABS9QIJ5_9HYPH</name>
<evidence type="ECO:0000313" key="6">
    <source>
        <dbReference type="EMBL" id="MCG7507274.1"/>
    </source>
</evidence>
<comment type="similarity">
    <text evidence="1">Belongs to the LysR transcriptional regulatory family.</text>
</comment>
<dbReference type="CDD" id="cd08476">
    <property type="entry name" value="PBP2_CrgA_like_7"/>
    <property type="match status" value="1"/>
</dbReference>
<dbReference type="SUPFAM" id="SSF46785">
    <property type="entry name" value="Winged helix' DNA-binding domain"/>
    <property type="match status" value="1"/>
</dbReference>
<dbReference type="InterPro" id="IPR036388">
    <property type="entry name" value="WH-like_DNA-bd_sf"/>
</dbReference>
<evidence type="ECO:0000259" key="5">
    <source>
        <dbReference type="PROSITE" id="PS50931"/>
    </source>
</evidence>
<comment type="caution">
    <text evidence="6">The sequence shown here is derived from an EMBL/GenBank/DDBJ whole genome shotgun (WGS) entry which is preliminary data.</text>
</comment>
<dbReference type="InterPro" id="IPR058163">
    <property type="entry name" value="LysR-type_TF_proteobact-type"/>
</dbReference>
<keyword evidence="7" id="KW-1185">Reference proteome</keyword>
<evidence type="ECO:0000256" key="3">
    <source>
        <dbReference type="ARBA" id="ARBA00023125"/>
    </source>
</evidence>
<protein>
    <submittedName>
        <fullName evidence="6">LysR family transcriptional regulator</fullName>
    </submittedName>
</protein>
<feature type="domain" description="HTH lysR-type" evidence="5">
    <location>
        <begin position="1"/>
        <end position="59"/>
    </location>
</feature>
<evidence type="ECO:0000256" key="2">
    <source>
        <dbReference type="ARBA" id="ARBA00023015"/>
    </source>
</evidence>
<keyword evidence="4" id="KW-0804">Transcription</keyword>
<dbReference type="EMBL" id="JAKREW010000022">
    <property type="protein sequence ID" value="MCG7507274.1"/>
    <property type="molecule type" value="Genomic_DNA"/>
</dbReference>
<gene>
    <name evidence="6" type="ORF">L4923_19770</name>
</gene>
<evidence type="ECO:0000313" key="7">
    <source>
        <dbReference type="Proteomes" id="UP001201701"/>
    </source>
</evidence>
<dbReference type="Proteomes" id="UP001201701">
    <property type="component" value="Unassembled WGS sequence"/>
</dbReference>
<evidence type="ECO:0000256" key="4">
    <source>
        <dbReference type="ARBA" id="ARBA00023163"/>
    </source>
</evidence>
<reference evidence="6 7" key="1">
    <citation type="submission" date="2022-02" db="EMBL/GenBank/DDBJ databases">
        <title>Draft genome sequence of Mezorhizobium retamae strain IRAMC:0171 isolated from Retama raetam nodules.</title>
        <authorList>
            <person name="Bengaied R."/>
            <person name="Sbissi I."/>
            <person name="Huber K."/>
            <person name="Ghodbane F."/>
            <person name="Nouioui I."/>
            <person name="Tarhouni M."/>
            <person name="Gtari M."/>
        </authorList>
    </citation>
    <scope>NUCLEOTIDE SEQUENCE [LARGE SCALE GENOMIC DNA]</scope>
    <source>
        <strain evidence="6 7">IRAMC:0171</strain>
    </source>
</reference>
<keyword evidence="3" id="KW-0238">DNA-binding</keyword>
<dbReference type="Pfam" id="PF03466">
    <property type="entry name" value="LysR_substrate"/>
    <property type="match status" value="1"/>
</dbReference>
<evidence type="ECO:0000256" key="1">
    <source>
        <dbReference type="ARBA" id="ARBA00009437"/>
    </source>
</evidence>
<dbReference type="RefSeq" id="WP_239368343.1">
    <property type="nucleotide sequence ID" value="NZ_JAKREW010000022.1"/>
</dbReference>
<dbReference type="InterPro" id="IPR005119">
    <property type="entry name" value="LysR_subst-bd"/>
</dbReference>
<dbReference type="Gene3D" id="1.10.10.10">
    <property type="entry name" value="Winged helix-like DNA-binding domain superfamily/Winged helix DNA-binding domain"/>
    <property type="match status" value="1"/>
</dbReference>
<dbReference type="Gene3D" id="3.40.190.290">
    <property type="match status" value="1"/>
</dbReference>
<dbReference type="SUPFAM" id="SSF53850">
    <property type="entry name" value="Periplasmic binding protein-like II"/>
    <property type="match status" value="1"/>
</dbReference>
<dbReference type="PANTHER" id="PTHR30537">
    <property type="entry name" value="HTH-TYPE TRANSCRIPTIONAL REGULATOR"/>
    <property type="match status" value="1"/>
</dbReference>
<sequence>MDRLSGLAAFVRTADLGSFVAAGRVLRLSPSAVGKAVTKLEEQLGVRLLQRSTRSLRLTEEGRLFHDRCRRVLDDLDDAQAMLAEAIETPRGRLRVSAPVVSYHLFLPVLPEFAERYPEVELDLDFNDRIVDLIDEGVDVALRSGDLPDSRLMTRSLRPFQQLLCAAPAYLERHGTPTCPRDLDGHHSVRFRFPNSGKLYDWPLVLPAGEVEPRPRIVLTCNNMEALRGATLAGLGIGCMPDFLVRGPIARGELVTLLDRYLDAPGQFRLLWPSNRQLSPKVRVFVDFLSERLFADRCETLARPQPNAAAL</sequence>
<dbReference type="Pfam" id="PF00126">
    <property type="entry name" value="HTH_1"/>
    <property type="match status" value="1"/>
</dbReference>
<accession>A0ABS9QIJ5</accession>